<protein>
    <submittedName>
        <fullName evidence="1">Uncharacterized protein</fullName>
    </submittedName>
</protein>
<reference evidence="2" key="1">
    <citation type="submission" date="2021-05" db="EMBL/GenBank/DDBJ databases">
        <title>Direct Submission.</title>
        <authorList>
            <person name="Li K."/>
            <person name="Gao J."/>
        </authorList>
    </citation>
    <scope>NUCLEOTIDE SEQUENCE [LARGE SCALE GENOMIC DNA]</scope>
    <source>
        <strain evidence="2">HDS12</strain>
    </source>
</reference>
<sequence length="102" mass="11772">MTDSEVRDRERKPQLHAQAGIPHFRLVEREGEVVYVCELDPVNSGYVNAGVHRERVRVSAPCGLDIDLTDVRDRWPRARGRHRPPVPPPFARAWLTLAWRGR</sequence>
<evidence type="ECO:0000313" key="1">
    <source>
        <dbReference type="EMBL" id="QUX30012.1"/>
    </source>
</evidence>
<dbReference type="RefSeq" id="WP_212642823.1">
    <property type="nucleotide sequence ID" value="NZ_CP074132.1"/>
</dbReference>
<organism evidence="1 2">
    <name type="scientific">Nocardiopsis akebiae</name>
    <dbReference type="NCBI Taxonomy" id="2831968"/>
    <lineage>
        <taxon>Bacteria</taxon>
        <taxon>Bacillati</taxon>
        <taxon>Actinomycetota</taxon>
        <taxon>Actinomycetes</taxon>
        <taxon>Streptosporangiales</taxon>
        <taxon>Nocardiopsidaceae</taxon>
        <taxon>Nocardiopsis</taxon>
    </lineage>
</organism>
<gene>
    <name evidence="1" type="ORF">KGD83_05510</name>
</gene>
<accession>A0ABX8C7B6</accession>
<keyword evidence="2" id="KW-1185">Reference proteome</keyword>
<proteinExistence type="predicted"/>
<dbReference type="Proteomes" id="UP000678016">
    <property type="component" value="Chromosome"/>
</dbReference>
<name>A0ABX8C7B6_9ACTN</name>
<dbReference type="EMBL" id="CP074132">
    <property type="protein sequence ID" value="QUX30012.1"/>
    <property type="molecule type" value="Genomic_DNA"/>
</dbReference>
<evidence type="ECO:0000313" key="2">
    <source>
        <dbReference type="Proteomes" id="UP000678016"/>
    </source>
</evidence>